<dbReference type="GO" id="GO:0015074">
    <property type="term" value="P:DNA integration"/>
    <property type="evidence" value="ECO:0007669"/>
    <property type="project" value="InterPro"/>
</dbReference>
<evidence type="ECO:0000313" key="3">
    <source>
        <dbReference type="EMBL" id="KAK3245927.1"/>
    </source>
</evidence>
<organism evidence="3 4">
    <name type="scientific">Cymbomonas tetramitiformis</name>
    <dbReference type="NCBI Taxonomy" id="36881"/>
    <lineage>
        <taxon>Eukaryota</taxon>
        <taxon>Viridiplantae</taxon>
        <taxon>Chlorophyta</taxon>
        <taxon>Pyramimonadophyceae</taxon>
        <taxon>Pyramimonadales</taxon>
        <taxon>Pyramimonadaceae</taxon>
        <taxon>Cymbomonas</taxon>
    </lineage>
</organism>
<dbReference type="InterPro" id="IPR029063">
    <property type="entry name" value="SAM-dependent_MTases_sf"/>
</dbReference>
<gene>
    <name evidence="3" type="ORF">CYMTET_44524</name>
</gene>
<dbReference type="Proteomes" id="UP001190700">
    <property type="component" value="Unassembled WGS sequence"/>
</dbReference>
<feature type="domain" description="Integrase catalytic" evidence="2">
    <location>
        <begin position="420"/>
        <end position="585"/>
    </location>
</feature>
<evidence type="ECO:0000259" key="2">
    <source>
        <dbReference type="PROSITE" id="PS50994"/>
    </source>
</evidence>
<dbReference type="PROSITE" id="PS50994">
    <property type="entry name" value="INTEGRASE"/>
    <property type="match status" value="1"/>
</dbReference>
<dbReference type="InterPro" id="IPR050951">
    <property type="entry name" value="Retrovirus_Pol_polyprotein"/>
</dbReference>
<name>A0AAE0C018_9CHLO</name>
<dbReference type="EMBL" id="LGRX02030250">
    <property type="protein sequence ID" value="KAK3245927.1"/>
    <property type="molecule type" value="Genomic_DNA"/>
</dbReference>
<dbReference type="PANTHER" id="PTHR37984">
    <property type="entry name" value="PROTEIN CBG26694"/>
    <property type="match status" value="1"/>
</dbReference>
<dbReference type="Gene3D" id="3.40.50.150">
    <property type="entry name" value="Vaccinia Virus protein VP39"/>
    <property type="match status" value="1"/>
</dbReference>
<dbReference type="Gene3D" id="3.30.420.10">
    <property type="entry name" value="Ribonuclease H-like superfamily/Ribonuclease H"/>
    <property type="match status" value="1"/>
</dbReference>
<reference evidence="3 4" key="1">
    <citation type="journal article" date="2015" name="Genome Biol. Evol.">
        <title>Comparative Genomics of a Bacterivorous Green Alga Reveals Evolutionary Causalities and Consequences of Phago-Mixotrophic Mode of Nutrition.</title>
        <authorList>
            <person name="Burns J.A."/>
            <person name="Paasch A."/>
            <person name="Narechania A."/>
            <person name="Kim E."/>
        </authorList>
    </citation>
    <scope>NUCLEOTIDE SEQUENCE [LARGE SCALE GENOMIC DNA]</scope>
    <source>
        <strain evidence="3 4">PLY_AMNH</strain>
    </source>
</reference>
<sequence>MAPQPAAPGRPLAAHRQRLLQMFEAVDDRGAAGEPQTAEGPLPVLTVTRRDAPSSTDNETPLSPIPTSPATLDVSEGHGVERLLLEAPVLSPATDDRLLQKDILDRQRQLKSARHMADTLQPDATTGPAGFLPLRQQYCGTGRLHHPSPGPTADHTHHLATLATEDEYVFAVVGTECQDLSSAGPLQGLQGKHSSVLYDVVNVLGQLQRIVGQHRFVYLIECVAAQHNFNSRDVREVMHPLMCSMIGIPITIDAAQLGARAHRLRNYWSSMACPISAQQVLTAVVRDPNRLVSDILDPGRAERPAACDTARGHYRCNVQGEPMRAWPTMMSFPDSYQFRGDSKGTVWDDATQTWGPPTPEEKERATGFQTGATEAPNVTARQRGEMLGRAFDRCSMGSMAEYSLRSTADATADPRDSDDTEAIPSSGLAQWAQSLHAAQNDAQMDTATLRRLYGKDASPSLMEAAQRNSKEPSETAQAFALHIIARFGCPAEVLTDNGEKWGKYFAQLLKDHFIDHRTTSPSHPQSNGLSERIVQMVKAALIKACAKAGSIDHWETFLSWIMLGYNATPQESTRLSPYELVYAQRPTLPPAIKERISEPLDSCMNAEAMAA</sequence>
<dbReference type="SUPFAM" id="SSF53098">
    <property type="entry name" value="Ribonuclease H-like"/>
    <property type="match status" value="1"/>
</dbReference>
<accession>A0AAE0C018</accession>
<dbReference type="InterPro" id="IPR012337">
    <property type="entry name" value="RNaseH-like_sf"/>
</dbReference>
<comment type="caution">
    <text evidence="3">The sequence shown here is derived from an EMBL/GenBank/DDBJ whole genome shotgun (WGS) entry which is preliminary data.</text>
</comment>
<feature type="region of interest" description="Disordered" evidence="1">
    <location>
        <begin position="27"/>
        <end position="73"/>
    </location>
</feature>
<dbReference type="GO" id="GO:0003676">
    <property type="term" value="F:nucleic acid binding"/>
    <property type="evidence" value="ECO:0007669"/>
    <property type="project" value="InterPro"/>
</dbReference>
<proteinExistence type="predicted"/>
<dbReference type="InterPro" id="IPR001584">
    <property type="entry name" value="Integrase_cat-core"/>
</dbReference>
<dbReference type="SUPFAM" id="SSF53335">
    <property type="entry name" value="S-adenosyl-L-methionine-dependent methyltransferases"/>
    <property type="match status" value="1"/>
</dbReference>
<evidence type="ECO:0000313" key="4">
    <source>
        <dbReference type="Proteomes" id="UP001190700"/>
    </source>
</evidence>
<dbReference type="AlphaFoldDB" id="A0AAE0C018"/>
<evidence type="ECO:0000256" key="1">
    <source>
        <dbReference type="SAM" id="MobiDB-lite"/>
    </source>
</evidence>
<dbReference type="PANTHER" id="PTHR37984:SF5">
    <property type="entry name" value="PROTEIN NYNRIN-LIKE"/>
    <property type="match status" value="1"/>
</dbReference>
<keyword evidence="4" id="KW-1185">Reference proteome</keyword>
<dbReference type="InterPro" id="IPR036397">
    <property type="entry name" value="RNaseH_sf"/>
</dbReference>
<protein>
    <recommendedName>
        <fullName evidence="2">Integrase catalytic domain-containing protein</fullName>
    </recommendedName>
</protein>